<proteinExistence type="predicted"/>
<evidence type="ECO:0000256" key="2">
    <source>
        <dbReference type="SAM" id="Phobius"/>
    </source>
</evidence>
<name>A0A0G0ER42_9BACT</name>
<evidence type="ECO:0000313" key="3">
    <source>
        <dbReference type="EMBL" id="KKQ07972.1"/>
    </source>
</evidence>
<protein>
    <recommendedName>
        <fullName evidence="5">DUF5666 domain-containing protein</fullName>
    </recommendedName>
</protein>
<evidence type="ECO:0000313" key="4">
    <source>
        <dbReference type="Proteomes" id="UP000034492"/>
    </source>
</evidence>
<evidence type="ECO:0000256" key="1">
    <source>
        <dbReference type="SAM" id="MobiDB-lite"/>
    </source>
</evidence>
<feature type="region of interest" description="Disordered" evidence="1">
    <location>
        <begin position="1"/>
        <end position="24"/>
    </location>
</feature>
<reference evidence="3 4" key="1">
    <citation type="journal article" date="2015" name="Nature">
        <title>rRNA introns, odd ribosomes, and small enigmatic genomes across a large radiation of phyla.</title>
        <authorList>
            <person name="Brown C.T."/>
            <person name="Hug L.A."/>
            <person name="Thomas B.C."/>
            <person name="Sharon I."/>
            <person name="Castelle C.J."/>
            <person name="Singh A."/>
            <person name="Wilkins M.J."/>
            <person name="Williams K.H."/>
            <person name="Banfield J.F."/>
        </authorList>
    </citation>
    <scope>NUCLEOTIDE SEQUENCE [LARGE SCALE GENOMIC DNA]</scope>
</reference>
<evidence type="ECO:0008006" key="5">
    <source>
        <dbReference type="Google" id="ProtNLM"/>
    </source>
</evidence>
<feature type="transmembrane region" description="Helical" evidence="2">
    <location>
        <begin position="31"/>
        <end position="53"/>
    </location>
</feature>
<organism evidence="3 4">
    <name type="scientific">Candidatus Daviesbacteria bacterium GW2011_GWB1_36_5</name>
    <dbReference type="NCBI Taxonomy" id="1618426"/>
    <lineage>
        <taxon>Bacteria</taxon>
        <taxon>Candidatus Daviesiibacteriota</taxon>
    </lineage>
</organism>
<accession>A0A0G0ER42</accession>
<dbReference type="Proteomes" id="UP000034492">
    <property type="component" value="Unassembled WGS sequence"/>
</dbReference>
<gene>
    <name evidence="3" type="ORF">US19_C0034G0008</name>
</gene>
<dbReference type="AlphaFoldDB" id="A0A0G0ER42"/>
<sequence>MDQTPSTILPTPQSTQSNPSLQTPGQKSNRLLIYILVLTVGTISLLIFGWVYFNSIQKLNNKEANAEVMNNLPVSLDNPYLSDIKLSYVFTGQLSDILSTPKGQQLITDIKGDGTPDFILLDSTKILIREPDGKVSTGVLQDLKKGDRLLLNASYDLKSKRWSIPLVKAMRTDFKNSPASSSASANPLP</sequence>
<keyword evidence="2" id="KW-1133">Transmembrane helix</keyword>
<keyword evidence="2" id="KW-0472">Membrane</keyword>
<comment type="caution">
    <text evidence="3">The sequence shown here is derived from an EMBL/GenBank/DDBJ whole genome shotgun (WGS) entry which is preliminary data.</text>
</comment>
<dbReference type="EMBL" id="LBSA01000034">
    <property type="protein sequence ID" value="KKQ07972.1"/>
    <property type="molecule type" value="Genomic_DNA"/>
</dbReference>
<keyword evidence="2" id="KW-0812">Transmembrane</keyword>